<keyword evidence="2" id="KW-1185">Reference proteome</keyword>
<dbReference type="Proteomes" id="UP001556118">
    <property type="component" value="Unassembled WGS sequence"/>
</dbReference>
<gene>
    <name evidence="1" type="ORF">ABUH87_03030</name>
</gene>
<reference evidence="1 2" key="1">
    <citation type="submission" date="2024-06" db="EMBL/GenBank/DDBJ databases">
        <title>Novosphingobium rhizovicinus M1R2S20.</title>
        <authorList>
            <person name="Sun J.-Q."/>
        </authorList>
    </citation>
    <scope>NUCLEOTIDE SEQUENCE [LARGE SCALE GENOMIC DNA]</scope>
    <source>
        <strain evidence="1 2">M1R2S20</strain>
    </source>
</reference>
<dbReference type="RefSeq" id="WP_367769300.1">
    <property type="nucleotide sequence ID" value="NZ_JBFNXR010000019.1"/>
</dbReference>
<evidence type="ECO:0000313" key="2">
    <source>
        <dbReference type="Proteomes" id="UP001556118"/>
    </source>
</evidence>
<dbReference type="EMBL" id="JBFNXR010000019">
    <property type="protein sequence ID" value="MEW9854156.1"/>
    <property type="molecule type" value="Genomic_DNA"/>
</dbReference>
<proteinExistence type="predicted"/>
<evidence type="ECO:0000313" key="1">
    <source>
        <dbReference type="EMBL" id="MEW9854156.1"/>
    </source>
</evidence>
<sequence length="122" mass="13262">MEQAIGNGEVVILDKGAVKETRKSLFGFSLPRLPFLERGAKEQGPGEEDGFDQIEATIASVRSIGYGKWEITLENGAKWSTTEAFRGPDPRAGKTLTIRRAALGSYIAKIGAARAVRVKRVE</sequence>
<accession>A0ABV3R7T9</accession>
<organism evidence="1 2">
    <name type="scientific">Novosphingobium rhizovicinum</name>
    <dbReference type="NCBI Taxonomy" id="3228928"/>
    <lineage>
        <taxon>Bacteria</taxon>
        <taxon>Pseudomonadati</taxon>
        <taxon>Pseudomonadota</taxon>
        <taxon>Alphaproteobacteria</taxon>
        <taxon>Sphingomonadales</taxon>
        <taxon>Sphingomonadaceae</taxon>
        <taxon>Novosphingobium</taxon>
    </lineage>
</organism>
<name>A0ABV3R7T9_9SPHN</name>
<protein>
    <submittedName>
        <fullName evidence="1">Uncharacterized protein</fullName>
    </submittedName>
</protein>
<comment type="caution">
    <text evidence="1">The sequence shown here is derived from an EMBL/GenBank/DDBJ whole genome shotgun (WGS) entry which is preliminary data.</text>
</comment>